<name>A0ABW3UFY9_9GAMM</name>
<protein>
    <submittedName>
        <fullName evidence="1">Uncharacterized protein</fullName>
    </submittedName>
</protein>
<sequence length="159" mass="17743">MINVYNHYAKVTEFQAVLKAITIRGSSFRPCGAPPDCLLWALLVGKINGEASMENINEIHWHDSEIESVIETPATDELVYNVRYPEDWSQNIFTAKAITFCGYHSHVVEEMPFEGSPTILAVSVVKREGGYTTVKLETNSGNRFVTAKSVHIGLRRASI</sequence>
<dbReference type="RefSeq" id="WP_230438065.1">
    <property type="nucleotide sequence ID" value="NZ_CP087715.1"/>
</dbReference>
<evidence type="ECO:0000313" key="2">
    <source>
        <dbReference type="Proteomes" id="UP001597264"/>
    </source>
</evidence>
<dbReference type="EMBL" id="JBHTLR010000036">
    <property type="protein sequence ID" value="MFD1218440.1"/>
    <property type="molecule type" value="Genomic_DNA"/>
</dbReference>
<accession>A0ABW3UFY9</accession>
<dbReference type="Proteomes" id="UP001597264">
    <property type="component" value="Unassembled WGS sequence"/>
</dbReference>
<reference evidence="2" key="1">
    <citation type="journal article" date="2019" name="Int. J. Syst. Evol. Microbiol.">
        <title>The Global Catalogue of Microorganisms (GCM) 10K type strain sequencing project: providing services to taxonomists for standard genome sequencing and annotation.</title>
        <authorList>
            <consortium name="The Broad Institute Genomics Platform"/>
            <consortium name="The Broad Institute Genome Sequencing Center for Infectious Disease"/>
            <person name="Wu L."/>
            <person name="Ma J."/>
        </authorList>
    </citation>
    <scope>NUCLEOTIDE SEQUENCE [LARGE SCALE GENOMIC DNA]</scope>
    <source>
        <strain evidence="2">CCUG 54356</strain>
    </source>
</reference>
<gene>
    <name evidence="1" type="ORF">ACFQ2X_17700</name>
</gene>
<keyword evidence="2" id="KW-1185">Reference proteome</keyword>
<comment type="caution">
    <text evidence="1">The sequence shown here is derived from an EMBL/GenBank/DDBJ whole genome shotgun (WGS) entry which is preliminary data.</text>
</comment>
<evidence type="ECO:0000313" key="1">
    <source>
        <dbReference type="EMBL" id="MFD1218440.1"/>
    </source>
</evidence>
<organism evidence="1 2">
    <name type="scientific">Microbulbifer celer</name>
    <dbReference type="NCBI Taxonomy" id="435905"/>
    <lineage>
        <taxon>Bacteria</taxon>
        <taxon>Pseudomonadati</taxon>
        <taxon>Pseudomonadota</taxon>
        <taxon>Gammaproteobacteria</taxon>
        <taxon>Cellvibrionales</taxon>
        <taxon>Microbulbiferaceae</taxon>
        <taxon>Microbulbifer</taxon>
    </lineage>
</organism>
<proteinExistence type="predicted"/>